<organism evidence="2 3">
    <name type="scientific">Iphiclides podalirius</name>
    <name type="common">scarce swallowtail</name>
    <dbReference type="NCBI Taxonomy" id="110791"/>
    <lineage>
        <taxon>Eukaryota</taxon>
        <taxon>Metazoa</taxon>
        <taxon>Ecdysozoa</taxon>
        <taxon>Arthropoda</taxon>
        <taxon>Hexapoda</taxon>
        <taxon>Insecta</taxon>
        <taxon>Pterygota</taxon>
        <taxon>Neoptera</taxon>
        <taxon>Endopterygota</taxon>
        <taxon>Lepidoptera</taxon>
        <taxon>Glossata</taxon>
        <taxon>Ditrysia</taxon>
        <taxon>Papilionoidea</taxon>
        <taxon>Papilionidae</taxon>
        <taxon>Papilioninae</taxon>
        <taxon>Iphiclides</taxon>
    </lineage>
</organism>
<dbReference type="Proteomes" id="UP000837857">
    <property type="component" value="Chromosome 9"/>
</dbReference>
<sequence length="84" mass="10008">MFRLPRRRLYCSRFGPRVFLIRSVYPQTICSVAVFPVAYLFLFRIALDFYWIRNSWKYLPVTRSHDDIANDNLAFSVTISIRLG</sequence>
<dbReference type="EMBL" id="OW152821">
    <property type="protein sequence ID" value="CAH2076003.1"/>
    <property type="molecule type" value="Genomic_DNA"/>
</dbReference>
<feature type="non-terminal residue" evidence="2">
    <location>
        <position position="1"/>
    </location>
</feature>
<evidence type="ECO:0000313" key="3">
    <source>
        <dbReference type="Proteomes" id="UP000837857"/>
    </source>
</evidence>
<name>A0ABN8J6Q2_9NEOP</name>
<keyword evidence="1" id="KW-0472">Membrane</keyword>
<proteinExistence type="predicted"/>
<keyword evidence="3" id="KW-1185">Reference proteome</keyword>
<reference evidence="2" key="1">
    <citation type="submission" date="2022-03" db="EMBL/GenBank/DDBJ databases">
        <authorList>
            <person name="Martin H S."/>
        </authorList>
    </citation>
    <scope>NUCLEOTIDE SEQUENCE</scope>
</reference>
<gene>
    <name evidence="2" type="ORF">IPOD504_LOCUS17089</name>
</gene>
<protein>
    <submittedName>
        <fullName evidence="2">Uncharacterized protein</fullName>
    </submittedName>
</protein>
<evidence type="ECO:0000313" key="2">
    <source>
        <dbReference type="EMBL" id="CAH2076003.1"/>
    </source>
</evidence>
<evidence type="ECO:0000256" key="1">
    <source>
        <dbReference type="SAM" id="Phobius"/>
    </source>
</evidence>
<accession>A0ABN8J6Q2</accession>
<feature type="transmembrane region" description="Helical" evidence="1">
    <location>
        <begin position="24"/>
        <end position="47"/>
    </location>
</feature>
<keyword evidence="1" id="KW-0812">Transmembrane</keyword>
<keyword evidence="1" id="KW-1133">Transmembrane helix</keyword>